<dbReference type="Pfam" id="PF03928">
    <property type="entry name" value="HbpS-like"/>
    <property type="match status" value="1"/>
</dbReference>
<sequence>MTRSSTSLLSPNPSLSLSAAQVALTACLSHASDLGIPVNISIYSSSLHLLAFARMDTAKLTSIDIAHNKAFTAAGHRAPTDTYTKERVGEGGPLFGVGNSNAGRFTMISGGVPVEVDGVCVGAIGVSGGLPSEDKEIALKGVEAILAAFKKQGRTAVKAKL</sequence>
<dbReference type="PANTHER" id="PTHR34309">
    <property type="entry name" value="SLR1406 PROTEIN"/>
    <property type="match status" value="1"/>
</dbReference>
<evidence type="ECO:0008006" key="3">
    <source>
        <dbReference type="Google" id="ProtNLM"/>
    </source>
</evidence>
<dbReference type="EMBL" id="RSCD01000003">
    <property type="protein sequence ID" value="RSH93749.1"/>
    <property type="molecule type" value="Genomic_DNA"/>
</dbReference>
<reference evidence="1 2" key="1">
    <citation type="submission" date="2018-11" db="EMBL/GenBank/DDBJ databases">
        <title>Genome sequence of Saitozyma podzolica DSM 27192.</title>
        <authorList>
            <person name="Aliyu H."/>
            <person name="Gorte O."/>
            <person name="Ochsenreither K."/>
        </authorList>
    </citation>
    <scope>NUCLEOTIDE SEQUENCE [LARGE SCALE GENOMIC DNA]</scope>
    <source>
        <strain evidence="1 2">DSM 27192</strain>
    </source>
</reference>
<dbReference type="Gene3D" id="3.30.450.150">
    <property type="entry name" value="Haem-degrading domain"/>
    <property type="match status" value="1"/>
</dbReference>
<protein>
    <recommendedName>
        <fullName evidence="3">DUF336-domain-containing protein</fullName>
    </recommendedName>
</protein>
<evidence type="ECO:0000313" key="2">
    <source>
        <dbReference type="Proteomes" id="UP000279259"/>
    </source>
</evidence>
<dbReference type="InterPro" id="IPR038084">
    <property type="entry name" value="PduO/GlcC-like_sf"/>
</dbReference>
<dbReference type="AlphaFoldDB" id="A0A427YRS0"/>
<comment type="caution">
    <text evidence="1">The sequence shown here is derived from an EMBL/GenBank/DDBJ whole genome shotgun (WGS) entry which is preliminary data.</text>
</comment>
<dbReference type="InterPro" id="IPR052517">
    <property type="entry name" value="GlcG_carb_metab_protein"/>
</dbReference>
<organism evidence="1 2">
    <name type="scientific">Saitozyma podzolica</name>
    <dbReference type="NCBI Taxonomy" id="1890683"/>
    <lineage>
        <taxon>Eukaryota</taxon>
        <taxon>Fungi</taxon>
        <taxon>Dikarya</taxon>
        <taxon>Basidiomycota</taxon>
        <taxon>Agaricomycotina</taxon>
        <taxon>Tremellomycetes</taxon>
        <taxon>Tremellales</taxon>
        <taxon>Trimorphomycetaceae</taxon>
        <taxon>Saitozyma</taxon>
    </lineage>
</organism>
<gene>
    <name evidence="1" type="ORF">EHS25_006397</name>
</gene>
<evidence type="ECO:0000313" key="1">
    <source>
        <dbReference type="EMBL" id="RSH93749.1"/>
    </source>
</evidence>
<keyword evidence="2" id="KW-1185">Reference proteome</keyword>
<dbReference type="PANTHER" id="PTHR34309:SF1">
    <property type="entry name" value="PROTEIN GLCG"/>
    <property type="match status" value="1"/>
</dbReference>
<accession>A0A427YRS0</accession>
<dbReference type="PROSITE" id="PS51257">
    <property type="entry name" value="PROKAR_LIPOPROTEIN"/>
    <property type="match status" value="1"/>
</dbReference>
<dbReference type="OrthoDB" id="2276076at2759"/>
<dbReference type="STRING" id="1890683.A0A427YRS0"/>
<dbReference type="Proteomes" id="UP000279259">
    <property type="component" value="Unassembled WGS sequence"/>
</dbReference>
<dbReference type="SUPFAM" id="SSF143744">
    <property type="entry name" value="GlcG-like"/>
    <property type="match status" value="1"/>
</dbReference>
<dbReference type="InterPro" id="IPR005624">
    <property type="entry name" value="PduO/GlcC-like"/>
</dbReference>
<name>A0A427YRS0_9TREE</name>
<proteinExistence type="predicted"/>